<dbReference type="Pfam" id="PF12296">
    <property type="entry name" value="HsbA"/>
    <property type="match status" value="1"/>
</dbReference>
<feature type="region of interest" description="Disordered" evidence="1">
    <location>
        <begin position="220"/>
        <end position="263"/>
    </location>
</feature>
<protein>
    <submittedName>
        <fullName evidence="2">Uncharacterized protein</fullName>
    </submittedName>
</protein>
<dbReference type="InterPro" id="IPR021054">
    <property type="entry name" value="Cell_wall_mannoprotein_1"/>
</dbReference>
<accession>A0A8H3Z844</accession>
<reference evidence="2 3" key="1">
    <citation type="submission" date="2019-07" db="EMBL/GenBank/DDBJ databases">
        <title>Venturia inaequalis Genome Resource.</title>
        <authorList>
            <person name="Lichtner F.J."/>
        </authorList>
    </citation>
    <scope>NUCLEOTIDE SEQUENCE [LARGE SCALE GENOMIC DNA]</scope>
    <source>
        <strain evidence="2 3">DMI_063113</strain>
    </source>
</reference>
<feature type="compositionally biased region" description="Pro residues" evidence="1">
    <location>
        <begin position="254"/>
        <end position="263"/>
    </location>
</feature>
<comment type="caution">
    <text evidence="2">The sequence shown here is derived from an EMBL/GenBank/DDBJ whole genome shotgun (WGS) entry which is preliminary data.</text>
</comment>
<proteinExistence type="predicted"/>
<dbReference type="Gene3D" id="1.20.1280.140">
    <property type="match status" value="1"/>
</dbReference>
<name>A0A8H3Z844_VENIN</name>
<evidence type="ECO:0000313" key="3">
    <source>
        <dbReference type="Proteomes" id="UP000490939"/>
    </source>
</evidence>
<gene>
    <name evidence="2" type="ORF">EG327_002428</name>
</gene>
<evidence type="ECO:0000256" key="1">
    <source>
        <dbReference type="SAM" id="MobiDB-lite"/>
    </source>
</evidence>
<sequence>MHTVHSTVTVPRYVEVLVQSTTHSVWKGMKGWYNKLKSLRRSFFSIHSVPDLYAVKMLFGLIAPLAVLICSSAAAPIEKREEQSNVQIDAGKSDFQIVSGVINGITQGIKRTHSDISKWRGDQQGANLVLDDSEYLYRDIIEGTRVVARTGYVSAWDTSSMLAPANNLNTALEGMIDALINRKRQVEKINYTPIVRSQLLKIRDSTDAMSKTLFSKLPTAASLPAPQPNGGYGAPLQQNGGWGQPAPQQNGGYGPPPQQNGGW</sequence>
<dbReference type="EMBL" id="WNWR01000175">
    <property type="protein sequence ID" value="KAE9989665.1"/>
    <property type="molecule type" value="Genomic_DNA"/>
</dbReference>
<organism evidence="2 3">
    <name type="scientific">Venturia inaequalis</name>
    <name type="common">Apple scab fungus</name>
    <dbReference type="NCBI Taxonomy" id="5025"/>
    <lineage>
        <taxon>Eukaryota</taxon>
        <taxon>Fungi</taxon>
        <taxon>Dikarya</taxon>
        <taxon>Ascomycota</taxon>
        <taxon>Pezizomycotina</taxon>
        <taxon>Dothideomycetes</taxon>
        <taxon>Pleosporomycetidae</taxon>
        <taxon>Venturiales</taxon>
        <taxon>Venturiaceae</taxon>
        <taxon>Venturia</taxon>
    </lineage>
</organism>
<dbReference type="Proteomes" id="UP000490939">
    <property type="component" value="Unassembled WGS sequence"/>
</dbReference>
<evidence type="ECO:0000313" key="2">
    <source>
        <dbReference type="EMBL" id="KAE9989665.1"/>
    </source>
</evidence>
<keyword evidence="3" id="KW-1185">Reference proteome</keyword>
<dbReference type="PANTHER" id="PTHR38123">
    <property type="entry name" value="CELL WALL SERINE-THREONINE-RICH GALACTOMANNOPROTEIN MP1 (AFU_ORTHOLOGUE AFUA_4G03240)"/>
    <property type="match status" value="1"/>
</dbReference>
<dbReference type="AlphaFoldDB" id="A0A8H3Z844"/>
<dbReference type="GO" id="GO:0005576">
    <property type="term" value="C:extracellular region"/>
    <property type="evidence" value="ECO:0007669"/>
    <property type="project" value="TreeGrafter"/>
</dbReference>
<dbReference type="PANTHER" id="PTHR38123:SF6">
    <property type="entry name" value="CELL WALL SERINE-THREONINE-RICH GALACTOMANNOPROTEIN MP1 (AFU_ORTHOLOGUE AFUA_4G03240)"/>
    <property type="match status" value="1"/>
</dbReference>